<protein>
    <recommendedName>
        <fullName evidence="2">non-specific serine/threonine protein kinase</fullName>
        <ecNumber evidence="2">2.7.11.1</ecNumber>
    </recommendedName>
</protein>
<feature type="compositionally biased region" description="Basic residues" evidence="11">
    <location>
        <begin position="45"/>
        <end position="63"/>
    </location>
</feature>
<sequence>MTSHAASVPGGTVLESPRRDTGPAPVPFPDPMQKPAQAEAGSPKLKTRLKLRSRTRSRSRKLSLGRIFQFGGDSGEKAGRGVSGGSSPTRGARPDVESASAGEEKKIRSEGEGEEKKGKERREKEKKEKEKKEKEKKENEKKEKEKKENEKKVDKKEKKKVKREKKEEERKDKKDKKEKQKKEKRDTEKDSDNSKKDPETNSETDQTDPLGSSTSSSRSNSKSSHRIKNLFWFSGSSELGEKEEAADAGGHFVRRFRRLHSQTVPSSTTPPVLEEGAHGAGRLVSASECDLSEQRYQDEALAPIEEAPRTGSKVSAQGEGATAQTRGRGRRGTIGASASSLFQKRFWRGGESPTDGSASEEGASRSSSSATSIDDITKHIGEIKIHERPHSESVGSGMGRNYASNAVRVSGAEVGPGSFRKLKLLGKGDVGKVYLVKEKATGRLFAMKILDKKEMVARKKVKRVLTEQEILATANHPFIVTLYHSFQSPRHLYLCMEYCMGGEFFRALQTRKMKCISESDARFYSAEVTAALEYLHMMGFIYRDLKPENILLHRSGHIMLSDFDLSKQTDHIHNPELVSGSRSTSNLPQLDTNVCTTGFSTNSFVGTEEYIAPEVIWGKGHTSAVDWWTLGIFIYEMVFGITPFKGATRNETFANILKNEVKFPEYNSMSSSCRNLVKKLLVKDPVKRLGSKSGASEIKSHTFFKTVQWDLLRNQKPPLVPVFTQRHRQDPLYPAELSDGEEGNGSVNGNTNANVNGNTSTNASTNANTSSNASTNANANASTNANANVSTNANTSSNASTNANANASTNANANVSTNANANDTANDNTNTNDNVKGISNKLLQNTIDPSQSDPFTQFNSITIHHEDDDTDIMLYDGSELGDVIYKPTTPQVSSPTKKFLKL</sequence>
<evidence type="ECO:0000256" key="8">
    <source>
        <dbReference type="ARBA" id="ARBA00022840"/>
    </source>
</evidence>
<evidence type="ECO:0000256" key="3">
    <source>
        <dbReference type="ARBA" id="ARBA00022527"/>
    </source>
</evidence>
<evidence type="ECO:0000256" key="6">
    <source>
        <dbReference type="ARBA" id="ARBA00022741"/>
    </source>
</evidence>
<dbReference type="GO" id="GO:0097035">
    <property type="term" value="P:regulation of membrane lipid distribution"/>
    <property type="evidence" value="ECO:0007669"/>
    <property type="project" value="UniProtKB-ARBA"/>
</dbReference>
<feature type="compositionally biased region" description="Low complexity" evidence="11">
    <location>
        <begin position="355"/>
        <end position="373"/>
    </location>
</feature>
<dbReference type="EMBL" id="JABCYN010000023">
    <property type="protein sequence ID" value="KAF6012681.1"/>
    <property type="molecule type" value="Genomic_DNA"/>
</dbReference>
<comment type="similarity">
    <text evidence="1">Belongs to the protein kinase superfamily. AGC Ser/Thr protein kinase family.</text>
</comment>
<feature type="compositionally biased region" description="Basic and acidic residues" evidence="11">
    <location>
        <begin position="92"/>
        <end position="156"/>
    </location>
</feature>
<feature type="compositionally biased region" description="Low complexity" evidence="11">
    <location>
        <begin position="212"/>
        <end position="222"/>
    </location>
</feature>
<dbReference type="Proteomes" id="UP000568158">
    <property type="component" value="Unassembled WGS sequence"/>
</dbReference>
<keyword evidence="5" id="KW-0808">Transferase</keyword>
<keyword evidence="8" id="KW-0067">ATP-binding</keyword>
<keyword evidence="6" id="KW-0547">Nucleotide-binding</keyword>
<organism evidence="13 14">
    <name type="scientific">Dekkera bruxellensis</name>
    <name type="common">Brettanomyces custersii</name>
    <dbReference type="NCBI Taxonomy" id="5007"/>
    <lineage>
        <taxon>Eukaryota</taxon>
        <taxon>Fungi</taxon>
        <taxon>Dikarya</taxon>
        <taxon>Ascomycota</taxon>
        <taxon>Saccharomycotina</taxon>
        <taxon>Pichiomycetes</taxon>
        <taxon>Pichiales</taxon>
        <taxon>Pichiaceae</taxon>
        <taxon>Brettanomyces</taxon>
    </lineage>
</organism>
<comment type="caution">
    <text evidence="13">The sequence shown here is derived from an EMBL/GenBank/DDBJ whole genome shotgun (WGS) entry which is preliminary data.</text>
</comment>
<evidence type="ECO:0000256" key="9">
    <source>
        <dbReference type="ARBA" id="ARBA00047899"/>
    </source>
</evidence>
<evidence type="ECO:0000256" key="10">
    <source>
        <dbReference type="ARBA" id="ARBA00048679"/>
    </source>
</evidence>
<dbReference type="AlphaFoldDB" id="A0A8H6EWB3"/>
<feature type="compositionally biased region" description="Basic and acidic residues" evidence="11">
    <location>
        <begin position="164"/>
        <end position="199"/>
    </location>
</feature>
<evidence type="ECO:0000256" key="2">
    <source>
        <dbReference type="ARBA" id="ARBA00012513"/>
    </source>
</evidence>
<dbReference type="PROSITE" id="PS50011">
    <property type="entry name" value="PROTEIN_KINASE_DOM"/>
    <property type="match status" value="1"/>
</dbReference>
<dbReference type="Gene3D" id="1.10.510.10">
    <property type="entry name" value="Transferase(Phosphotransferase) domain 1"/>
    <property type="match status" value="1"/>
</dbReference>
<dbReference type="CDD" id="cd05574">
    <property type="entry name" value="STKc_phototropin_like"/>
    <property type="match status" value="1"/>
</dbReference>
<evidence type="ECO:0000256" key="11">
    <source>
        <dbReference type="SAM" id="MobiDB-lite"/>
    </source>
</evidence>
<dbReference type="InterPro" id="IPR000719">
    <property type="entry name" value="Prot_kinase_dom"/>
</dbReference>
<comment type="catalytic activity">
    <reaction evidence="9">
        <text>L-threonyl-[protein] + ATP = O-phospho-L-threonyl-[protein] + ADP + H(+)</text>
        <dbReference type="Rhea" id="RHEA:46608"/>
        <dbReference type="Rhea" id="RHEA-COMP:11060"/>
        <dbReference type="Rhea" id="RHEA-COMP:11605"/>
        <dbReference type="ChEBI" id="CHEBI:15378"/>
        <dbReference type="ChEBI" id="CHEBI:30013"/>
        <dbReference type="ChEBI" id="CHEBI:30616"/>
        <dbReference type="ChEBI" id="CHEBI:61977"/>
        <dbReference type="ChEBI" id="CHEBI:456216"/>
        <dbReference type="EC" id="2.7.11.1"/>
    </reaction>
</comment>
<keyword evidence="7" id="KW-0418">Kinase</keyword>
<dbReference type="GO" id="GO:0005524">
    <property type="term" value="F:ATP binding"/>
    <property type="evidence" value="ECO:0007669"/>
    <property type="project" value="UniProtKB-KW"/>
</dbReference>
<dbReference type="EC" id="2.7.11.1" evidence="2"/>
<feature type="compositionally biased region" description="Low complexity" evidence="11">
    <location>
        <begin position="744"/>
        <end position="831"/>
    </location>
</feature>
<name>A0A8H6EWB3_DEKBR</name>
<feature type="compositionally biased region" description="Polar residues" evidence="11">
    <location>
        <begin position="261"/>
        <end position="270"/>
    </location>
</feature>
<dbReference type="SMART" id="SM00220">
    <property type="entry name" value="S_TKc"/>
    <property type="match status" value="1"/>
</dbReference>
<gene>
    <name evidence="13" type="ORF">HII12_002203</name>
</gene>
<dbReference type="InterPro" id="IPR011009">
    <property type="entry name" value="Kinase-like_dom_sf"/>
</dbReference>
<feature type="region of interest" description="Disordered" evidence="11">
    <location>
        <begin position="261"/>
        <end position="281"/>
    </location>
</feature>
<evidence type="ECO:0000256" key="4">
    <source>
        <dbReference type="ARBA" id="ARBA00022553"/>
    </source>
</evidence>
<dbReference type="InterPro" id="IPR008271">
    <property type="entry name" value="Ser/Thr_kinase_AS"/>
</dbReference>
<feature type="domain" description="Protein kinase" evidence="12">
    <location>
        <begin position="419"/>
        <end position="704"/>
    </location>
</feature>
<dbReference type="Pfam" id="PF00069">
    <property type="entry name" value="Pkinase"/>
    <property type="match status" value="1"/>
</dbReference>
<dbReference type="FunFam" id="3.30.200.20:FF:000524">
    <property type="entry name" value="Non-specific serine/threonine protein kinase"/>
    <property type="match status" value="1"/>
</dbReference>
<comment type="catalytic activity">
    <reaction evidence="10">
        <text>L-seryl-[protein] + ATP = O-phospho-L-seryl-[protein] + ADP + H(+)</text>
        <dbReference type="Rhea" id="RHEA:17989"/>
        <dbReference type="Rhea" id="RHEA-COMP:9863"/>
        <dbReference type="Rhea" id="RHEA-COMP:11604"/>
        <dbReference type="ChEBI" id="CHEBI:15378"/>
        <dbReference type="ChEBI" id="CHEBI:29999"/>
        <dbReference type="ChEBI" id="CHEBI:30616"/>
        <dbReference type="ChEBI" id="CHEBI:83421"/>
        <dbReference type="ChEBI" id="CHEBI:456216"/>
        <dbReference type="EC" id="2.7.11.1"/>
    </reaction>
</comment>
<accession>A0A8H6EWB3</accession>
<evidence type="ECO:0000256" key="1">
    <source>
        <dbReference type="ARBA" id="ARBA00009903"/>
    </source>
</evidence>
<feature type="region of interest" description="Disordered" evidence="11">
    <location>
        <begin position="1"/>
        <end position="228"/>
    </location>
</feature>
<dbReference type="Gene3D" id="3.30.200.20">
    <property type="entry name" value="Phosphorylase Kinase, domain 1"/>
    <property type="match status" value="1"/>
</dbReference>
<evidence type="ECO:0000259" key="12">
    <source>
        <dbReference type="PROSITE" id="PS50011"/>
    </source>
</evidence>
<dbReference type="SUPFAM" id="SSF56112">
    <property type="entry name" value="Protein kinase-like (PK-like)"/>
    <property type="match status" value="1"/>
</dbReference>
<dbReference type="PROSITE" id="PS00108">
    <property type="entry name" value="PROTEIN_KINASE_ST"/>
    <property type="match status" value="1"/>
</dbReference>
<proteinExistence type="inferred from homology"/>
<feature type="region of interest" description="Disordered" evidence="11">
    <location>
        <begin position="733"/>
        <end position="831"/>
    </location>
</feature>
<evidence type="ECO:0000313" key="14">
    <source>
        <dbReference type="Proteomes" id="UP000568158"/>
    </source>
</evidence>
<dbReference type="GO" id="GO:0004674">
    <property type="term" value="F:protein serine/threonine kinase activity"/>
    <property type="evidence" value="ECO:0007669"/>
    <property type="project" value="UniProtKB-KW"/>
</dbReference>
<evidence type="ECO:0000256" key="5">
    <source>
        <dbReference type="ARBA" id="ARBA00022679"/>
    </source>
</evidence>
<dbReference type="GO" id="GO:0000749">
    <property type="term" value="P:response to pheromone triggering conjugation with cellular fusion"/>
    <property type="evidence" value="ECO:0007669"/>
    <property type="project" value="UniProtKB-ARBA"/>
</dbReference>
<dbReference type="PANTHER" id="PTHR45637">
    <property type="entry name" value="FLIPPASE KINASE 1-RELATED"/>
    <property type="match status" value="1"/>
</dbReference>
<evidence type="ECO:0000313" key="13">
    <source>
        <dbReference type="EMBL" id="KAF6012681.1"/>
    </source>
</evidence>
<evidence type="ECO:0000256" key="7">
    <source>
        <dbReference type="ARBA" id="ARBA00022777"/>
    </source>
</evidence>
<keyword evidence="3" id="KW-0723">Serine/threonine-protein kinase</keyword>
<feature type="region of interest" description="Disordered" evidence="11">
    <location>
        <begin position="301"/>
        <end position="373"/>
    </location>
</feature>
<dbReference type="FunFam" id="1.10.510.10:FF:000121">
    <property type="entry name" value="Serine/threonine-protein kinase nrc-2"/>
    <property type="match status" value="1"/>
</dbReference>
<reference evidence="13 14" key="1">
    <citation type="journal article" date="2020" name="Appl. Microbiol. Biotechnol.">
        <title>Targeted gene deletion in Brettanomyces bruxellensis with an expression-free CRISPR-Cas9 system.</title>
        <authorList>
            <person name="Varela C."/>
            <person name="Bartel C."/>
            <person name="Onetto C."/>
            <person name="Borneman A."/>
        </authorList>
    </citation>
    <scope>NUCLEOTIDE SEQUENCE [LARGE SCALE GENOMIC DNA]</scope>
    <source>
        <strain evidence="13 14">AWRI1613</strain>
    </source>
</reference>
<keyword evidence="4" id="KW-0597">Phosphoprotein</keyword>